<evidence type="ECO:0000259" key="2">
    <source>
        <dbReference type="Pfam" id="PF15608"/>
    </source>
</evidence>
<dbReference type="InterPro" id="IPR028157">
    <property type="entry name" value="PELOTA_dom"/>
</dbReference>
<proteinExistence type="predicted"/>
<reference evidence="3 4" key="1">
    <citation type="submission" date="2016-10" db="EMBL/GenBank/DDBJ databases">
        <authorList>
            <person name="de Groot N.N."/>
        </authorList>
    </citation>
    <scope>NUCLEOTIDE SEQUENCE [LARGE SCALE GENOMIC DNA]</scope>
    <source>
        <strain evidence="3 4">DSM 14045</strain>
    </source>
</reference>
<dbReference type="PIRSF" id="PIRSF020979">
    <property type="entry name" value="UCP020979"/>
    <property type="match status" value="1"/>
</dbReference>
<gene>
    <name evidence="3" type="ORF">SAMN02910414_00795</name>
</gene>
<feature type="domain" description="PELOTA RNA-binding" evidence="2">
    <location>
        <begin position="269"/>
        <end position="349"/>
    </location>
</feature>
<accession>A0A1H3H9X5</accession>
<dbReference type="InterPro" id="IPR011215">
    <property type="entry name" value="StiP_N"/>
</dbReference>
<dbReference type="InterPro" id="IPR029057">
    <property type="entry name" value="PRTase-like"/>
</dbReference>
<dbReference type="Pfam" id="PF11202">
    <property type="entry name" value="StiP"/>
    <property type="match status" value="1"/>
</dbReference>
<dbReference type="SUPFAM" id="SSF53271">
    <property type="entry name" value="PRTase-like"/>
    <property type="match status" value="1"/>
</dbReference>
<dbReference type="OrthoDB" id="1663315at2"/>
<name>A0A1H3H9X5_9FIRM</name>
<evidence type="ECO:0000259" key="1">
    <source>
        <dbReference type="Pfam" id="PF11202"/>
    </source>
</evidence>
<protein>
    <submittedName>
        <fullName evidence="3">PELOTA RNA binding domain-containing protein</fullName>
    </submittedName>
</protein>
<dbReference type="AlphaFoldDB" id="A0A1H3H9X5"/>
<sequence length="353" mass="40085">MRSSYNTNDVELLLKDITGVVKPQPTEEREKLIQQGKHYSEMLPIEYVPTEKYMEIYEESLKQFAKVNAKAIGVLSDKIIKRRGKDVVLVSLARAGIPAGILIKRYIKKKYDIEIKHYSISIIRGRGIDKNAVNYILSKHKPEQIVFVDGWIGKGAILKELRKDVQEFKGVSSELAVIADPAGVSDLYGTREDILIPSSCLNSTVSGLISRTFLRDDIIKENDFHGAVFYENLKGSDLSYAFIEAIEKEFDFSDEAETKEITYSKYRYGREEVEAIATEYGIDDINLVKPGIGETTRVLLRRVPWKILIDEKVKDEPELSALKRLAKEKNVPVEFHPLEHYKACGIIKKLADA</sequence>
<dbReference type="RefSeq" id="WP_074716341.1">
    <property type="nucleotide sequence ID" value="NZ_FNPG01000008.1"/>
</dbReference>
<keyword evidence="4" id="KW-1185">Reference proteome</keyword>
<feature type="domain" description="Cysteine protease StiP N-terminal" evidence="1">
    <location>
        <begin position="3"/>
        <end position="246"/>
    </location>
</feature>
<dbReference type="Pfam" id="PF15608">
    <property type="entry name" value="PELOTA_1"/>
    <property type="match status" value="1"/>
</dbReference>
<evidence type="ECO:0000313" key="3">
    <source>
        <dbReference type="EMBL" id="SDY12296.1"/>
    </source>
</evidence>
<organism evidence="3 4">
    <name type="scientific">Lachnobacterium bovis DSM 14045</name>
    <dbReference type="NCBI Taxonomy" id="1122142"/>
    <lineage>
        <taxon>Bacteria</taxon>
        <taxon>Bacillati</taxon>
        <taxon>Bacillota</taxon>
        <taxon>Clostridia</taxon>
        <taxon>Lachnospirales</taxon>
        <taxon>Lachnospiraceae</taxon>
        <taxon>Lachnobacterium</taxon>
    </lineage>
</organism>
<evidence type="ECO:0000313" key="4">
    <source>
        <dbReference type="Proteomes" id="UP000183918"/>
    </source>
</evidence>
<dbReference type="InterPro" id="IPR048336">
    <property type="entry name" value="StiP-like"/>
</dbReference>
<dbReference type="STRING" id="1122142.SAMN02910414_00795"/>
<dbReference type="Proteomes" id="UP000183918">
    <property type="component" value="Unassembled WGS sequence"/>
</dbReference>
<dbReference type="EMBL" id="FNPG01000008">
    <property type="protein sequence ID" value="SDY12296.1"/>
    <property type="molecule type" value="Genomic_DNA"/>
</dbReference>